<evidence type="ECO:0000313" key="3">
    <source>
        <dbReference type="Proteomes" id="UP000054314"/>
    </source>
</evidence>
<feature type="transmembrane region" description="Helical" evidence="1">
    <location>
        <begin position="168"/>
        <end position="189"/>
    </location>
</feature>
<dbReference type="InterPro" id="IPR009339">
    <property type="entry name" value="DUF998"/>
</dbReference>
<protein>
    <recommendedName>
        <fullName evidence="4">DUF998 domain-containing protein</fullName>
    </recommendedName>
</protein>
<feature type="transmembrane region" description="Helical" evidence="1">
    <location>
        <begin position="61"/>
        <end position="84"/>
    </location>
</feature>
<feature type="transmembrane region" description="Helical" evidence="1">
    <location>
        <begin position="96"/>
        <end position="115"/>
    </location>
</feature>
<keyword evidence="1" id="KW-0812">Transmembrane</keyword>
<feature type="transmembrane region" description="Helical" evidence="1">
    <location>
        <begin position="195"/>
        <end position="215"/>
    </location>
</feature>
<evidence type="ECO:0000313" key="2">
    <source>
        <dbReference type="EMBL" id="KGM13163.1"/>
    </source>
</evidence>
<keyword evidence="1" id="KW-1133">Transmembrane helix</keyword>
<proteinExistence type="predicted"/>
<keyword evidence="3" id="KW-1185">Reference proteome</keyword>
<feature type="transmembrane region" description="Helical" evidence="1">
    <location>
        <begin position="20"/>
        <end position="41"/>
    </location>
</feature>
<dbReference type="Pfam" id="PF06197">
    <property type="entry name" value="DUF998"/>
    <property type="match status" value="1"/>
</dbReference>
<dbReference type="Proteomes" id="UP000054314">
    <property type="component" value="Unassembled WGS sequence"/>
</dbReference>
<evidence type="ECO:0008006" key="4">
    <source>
        <dbReference type="Google" id="ProtNLM"/>
    </source>
</evidence>
<feature type="transmembrane region" description="Helical" evidence="1">
    <location>
        <begin position="127"/>
        <end position="147"/>
    </location>
</feature>
<gene>
    <name evidence="2" type="ORF">N869_15780</name>
</gene>
<dbReference type="EMBL" id="AXCZ01000062">
    <property type="protein sequence ID" value="KGM13163.1"/>
    <property type="molecule type" value="Genomic_DNA"/>
</dbReference>
<organism evidence="2 3">
    <name type="scientific">Cellulomonas bogoriensis 69B4 = DSM 16987</name>
    <dbReference type="NCBI Taxonomy" id="1386082"/>
    <lineage>
        <taxon>Bacteria</taxon>
        <taxon>Bacillati</taxon>
        <taxon>Actinomycetota</taxon>
        <taxon>Actinomycetes</taxon>
        <taxon>Micrococcales</taxon>
        <taxon>Cellulomonadaceae</taxon>
        <taxon>Cellulomonas</taxon>
    </lineage>
</organism>
<sequence>MVGTVDREAPTHRRWSRPAALLGAGGPLVVMAVVLVGGLVTPGYDPVRQTHSELGAVDSPVRWLVNLGAFVLLGVILLVFAAAYRTVLRPSPWREVATVCLVVAGVGMVAVGFVPCDPGCVDVTATGRWHSALSAPGAVGVSSAMVLSGPALRRDGRFSRAWQRGSTWSGAVVLMTGPVIAAEVLAPVGGLLQRAAMGVALVWVSTVAVRLAVFAGESR</sequence>
<dbReference type="AlphaFoldDB" id="A0A0A0BXP3"/>
<accession>A0A0A0BXP3</accession>
<keyword evidence="1" id="KW-0472">Membrane</keyword>
<comment type="caution">
    <text evidence="2">The sequence shown here is derived from an EMBL/GenBank/DDBJ whole genome shotgun (WGS) entry which is preliminary data.</text>
</comment>
<evidence type="ECO:0000256" key="1">
    <source>
        <dbReference type="SAM" id="Phobius"/>
    </source>
</evidence>
<reference evidence="2 3" key="1">
    <citation type="submission" date="2013-08" db="EMBL/GenBank/DDBJ databases">
        <title>Genome sequencing of Cellulomonas bogoriensis 69B4.</title>
        <authorList>
            <person name="Chen F."/>
            <person name="Li Y."/>
            <person name="Wang G."/>
        </authorList>
    </citation>
    <scope>NUCLEOTIDE SEQUENCE [LARGE SCALE GENOMIC DNA]</scope>
    <source>
        <strain evidence="2 3">69B4</strain>
    </source>
</reference>
<name>A0A0A0BXP3_9CELL</name>